<organism evidence="2 3">
    <name type="scientific">Novosphingobium pituita</name>
    <dbReference type="NCBI Taxonomy" id="3056842"/>
    <lineage>
        <taxon>Bacteria</taxon>
        <taxon>Pseudomonadati</taxon>
        <taxon>Pseudomonadota</taxon>
        <taxon>Alphaproteobacteria</taxon>
        <taxon>Sphingomonadales</taxon>
        <taxon>Sphingomonadaceae</taxon>
        <taxon>Novosphingobium</taxon>
    </lineage>
</organism>
<feature type="compositionally biased region" description="Polar residues" evidence="1">
    <location>
        <begin position="97"/>
        <end position="113"/>
    </location>
</feature>
<evidence type="ECO:0000313" key="3">
    <source>
        <dbReference type="Proteomes" id="UP001187221"/>
    </source>
</evidence>
<proteinExistence type="predicted"/>
<gene>
    <name evidence="2" type="ORF">NUTIK01_19010</name>
</gene>
<protein>
    <submittedName>
        <fullName evidence="2">Uncharacterized protein</fullName>
    </submittedName>
</protein>
<sequence length="113" mass="12796">MRGQRRALNHADSPFGHHAACRQVAHAHAMLAVLPVQPHVSHQEETVSPDLAMVLRLAMIDVCHRQIPLFSLADLPHPALPTICRETCTGHHKDKQQSQIATSRYQQKQQKYR</sequence>
<accession>A0ABQ6P9Q6</accession>
<evidence type="ECO:0000256" key="1">
    <source>
        <dbReference type="SAM" id="MobiDB-lite"/>
    </source>
</evidence>
<dbReference type="Proteomes" id="UP001187221">
    <property type="component" value="Unassembled WGS sequence"/>
</dbReference>
<comment type="caution">
    <text evidence="2">The sequence shown here is derived from an EMBL/GenBank/DDBJ whole genome shotgun (WGS) entry which is preliminary data.</text>
</comment>
<reference evidence="2 3" key="1">
    <citation type="submission" date="2023-06" db="EMBL/GenBank/DDBJ databases">
        <title>Draft genome sequence of Novosphingobium sp. strain IK01.</title>
        <authorList>
            <person name="Hatamoto M."/>
            <person name="Ikarashi T."/>
            <person name="Yamaguchi T."/>
        </authorList>
    </citation>
    <scope>NUCLEOTIDE SEQUENCE [LARGE SCALE GENOMIC DNA]</scope>
    <source>
        <strain evidence="2 3">IK01</strain>
    </source>
</reference>
<evidence type="ECO:0000313" key="2">
    <source>
        <dbReference type="EMBL" id="GMM61124.1"/>
    </source>
</evidence>
<feature type="region of interest" description="Disordered" evidence="1">
    <location>
        <begin position="91"/>
        <end position="113"/>
    </location>
</feature>
<keyword evidence="3" id="KW-1185">Reference proteome</keyword>
<dbReference type="EMBL" id="BTFW01000001">
    <property type="protein sequence ID" value="GMM61124.1"/>
    <property type="molecule type" value="Genomic_DNA"/>
</dbReference>
<name>A0ABQ6P9Q6_9SPHN</name>